<organism evidence="1 2">
    <name type="scientific">Photorhabdus luminescens subsp. mexicana</name>
    <dbReference type="NCBI Taxonomy" id="2100167"/>
    <lineage>
        <taxon>Bacteria</taxon>
        <taxon>Pseudomonadati</taxon>
        <taxon>Pseudomonadota</taxon>
        <taxon>Gammaproteobacteria</taxon>
        <taxon>Enterobacterales</taxon>
        <taxon>Morganellaceae</taxon>
        <taxon>Photorhabdus</taxon>
    </lineage>
</organism>
<gene>
    <name evidence="1" type="ORF">C5468_25330</name>
</gene>
<proteinExistence type="predicted"/>
<evidence type="ECO:0000313" key="2">
    <source>
        <dbReference type="Proteomes" id="UP000295550"/>
    </source>
</evidence>
<evidence type="ECO:0000313" key="1">
    <source>
        <dbReference type="EMBL" id="TDB42072.1"/>
    </source>
</evidence>
<name>A0A4R4INS5_PHOLU</name>
<dbReference type="AlphaFoldDB" id="A0A4R4INS5"/>
<dbReference type="EMBL" id="PUJX01000068">
    <property type="protein sequence ID" value="TDB42072.1"/>
    <property type="molecule type" value="Genomic_DNA"/>
</dbReference>
<reference evidence="1 2" key="1">
    <citation type="journal article" date="2019" name="Int. J. Syst. Evol. Microbiol.">
        <title>Photorhabdus khanii subsp. guanajuatensis subsp. nov., isolated from Heterorhabditis atacamensis, and Photorhabdus luminescens subsp. mexicana subsp. nov., isolated from Heterorhabditis mexicana entomopathogenic nematodes.</title>
        <authorList>
            <person name="Machado R.A.R."/>
            <person name="Bruno P."/>
            <person name="Arce C.C.M."/>
            <person name="Liechti N."/>
            <person name="Kohler A."/>
            <person name="Bernal J."/>
            <person name="Bruggmann R."/>
            <person name="Turlings T.C.J."/>
        </authorList>
    </citation>
    <scope>NUCLEOTIDE SEQUENCE [LARGE SCALE GENOMIC DNA]</scope>
    <source>
        <strain evidence="1 2">MEX47-22</strain>
    </source>
</reference>
<sequence>MFKESKEFIEIDITKASSDELLSLIYIASTELRNRLKQPAVVRVVESKPIVTAPPQHEERFIRNCLKKSYVHASMKDDYKNFAKKYPEWFEINKLPTDLRGSELKKYREYYSDDE</sequence>
<comment type="caution">
    <text evidence="1">The sequence shown here is derived from an EMBL/GenBank/DDBJ whole genome shotgun (WGS) entry which is preliminary data.</text>
</comment>
<dbReference type="Proteomes" id="UP000295550">
    <property type="component" value="Unassembled WGS sequence"/>
</dbReference>
<protein>
    <submittedName>
        <fullName evidence="1">Uncharacterized protein</fullName>
    </submittedName>
</protein>
<dbReference type="RefSeq" id="WP_132348994.1">
    <property type="nucleotide sequence ID" value="NZ_CAWOLF010000068.1"/>
</dbReference>
<accession>A0A4R4INS5</accession>